<dbReference type="GO" id="GO:0005886">
    <property type="term" value="C:plasma membrane"/>
    <property type="evidence" value="ECO:0007669"/>
    <property type="project" value="TreeGrafter"/>
</dbReference>
<dbReference type="AlphaFoldDB" id="A0A9P1NZ94"/>
<dbReference type="SUPFAM" id="SSF52540">
    <property type="entry name" value="P-loop containing nucleoside triphosphate hydrolases"/>
    <property type="match status" value="1"/>
</dbReference>
<dbReference type="CDD" id="cd01949">
    <property type="entry name" value="GGDEF"/>
    <property type="match status" value="1"/>
</dbReference>
<dbReference type="GO" id="GO:1902201">
    <property type="term" value="P:negative regulation of bacterial-type flagellum-dependent cell motility"/>
    <property type="evidence" value="ECO:0007669"/>
    <property type="project" value="TreeGrafter"/>
</dbReference>
<reference evidence="2 3" key="1">
    <citation type="submission" date="2014-02" db="EMBL/GenBank/DDBJ databases">
        <authorList>
            <person name="Genoscope - CEA"/>
        </authorList>
    </citation>
    <scope>NUCLEOTIDE SEQUENCE [LARGE SCALE GENOMIC DNA]</scope>
    <source>
        <strain evidence="2 3">PCC 8005</strain>
    </source>
</reference>
<organism evidence="2 3">
    <name type="scientific">Limnospira indica PCC 8005</name>
    <dbReference type="NCBI Taxonomy" id="376219"/>
    <lineage>
        <taxon>Bacteria</taxon>
        <taxon>Bacillati</taxon>
        <taxon>Cyanobacteriota</taxon>
        <taxon>Cyanophyceae</taxon>
        <taxon>Oscillatoriophycideae</taxon>
        <taxon>Oscillatoriales</taxon>
        <taxon>Sirenicapillariaceae</taxon>
        <taxon>Limnospira</taxon>
    </lineage>
</organism>
<dbReference type="RefSeq" id="WP_006668213.1">
    <property type="nucleotide sequence ID" value="NZ_FO818640.1"/>
</dbReference>
<dbReference type="PROSITE" id="PS50887">
    <property type="entry name" value="GGDEF"/>
    <property type="match status" value="1"/>
</dbReference>
<dbReference type="Gene3D" id="3.40.50.300">
    <property type="entry name" value="P-loop containing nucleotide triphosphate hydrolases"/>
    <property type="match status" value="1"/>
</dbReference>
<dbReference type="Gene3D" id="3.30.70.270">
    <property type="match status" value="1"/>
</dbReference>
<proteinExistence type="predicted"/>
<keyword evidence="2" id="KW-0808">Transferase</keyword>
<dbReference type="Pfam" id="PF00990">
    <property type="entry name" value="GGDEF"/>
    <property type="match status" value="1"/>
</dbReference>
<dbReference type="SUPFAM" id="SSF55073">
    <property type="entry name" value="Nucleotide cyclase"/>
    <property type="match status" value="1"/>
</dbReference>
<dbReference type="EC" id="2.7.7.65" evidence="2"/>
<dbReference type="GO" id="GO:0052621">
    <property type="term" value="F:diguanylate cyclase activity"/>
    <property type="evidence" value="ECO:0007669"/>
    <property type="project" value="UniProtKB-EC"/>
</dbReference>
<dbReference type="GO" id="GO:0043709">
    <property type="term" value="P:cell adhesion involved in single-species biofilm formation"/>
    <property type="evidence" value="ECO:0007669"/>
    <property type="project" value="TreeGrafter"/>
</dbReference>
<keyword evidence="2" id="KW-0548">Nucleotidyltransferase</keyword>
<name>A0A9P1NZ94_9CYAN</name>
<accession>A0A9P1NZ94</accession>
<dbReference type="SMART" id="SM00267">
    <property type="entry name" value="GGDEF"/>
    <property type="match status" value="1"/>
</dbReference>
<dbReference type="PANTHER" id="PTHR45138:SF9">
    <property type="entry name" value="DIGUANYLATE CYCLASE DGCM-RELATED"/>
    <property type="match status" value="1"/>
</dbReference>
<dbReference type="Proteomes" id="UP000032946">
    <property type="component" value="Chromosome"/>
</dbReference>
<evidence type="ECO:0000313" key="2">
    <source>
        <dbReference type="EMBL" id="CDM95984.1"/>
    </source>
</evidence>
<dbReference type="InterPro" id="IPR029787">
    <property type="entry name" value="Nucleotide_cyclase"/>
</dbReference>
<dbReference type="Pfam" id="PF14516">
    <property type="entry name" value="AAA_35"/>
    <property type="match status" value="1"/>
</dbReference>
<evidence type="ECO:0000313" key="3">
    <source>
        <dbReference type="Proteomes" id="UP000032946"/>
    </source>
</evidence>
<dbReference type="InterPro" id="IPR050469">
    <property type="entry name" value="Diguanylate_Cyclase"/>
</dbReference>
<dbReference type="EMBL" id="FO818640">
    <property type="protein sequence ID" value="CDM95984.1"/>
    <property type="molecule type" value="Genomic_DNA"/>
</dbReference>
<dbReference type="NCBIfam" id="TIGR00254">
    <property type="entry name" value="GGDEF"/>
    <property type="match status" value="1"/>
</dbReference>
<dbReference type="PANTHER" id="PTHR45138">
    <property type="entry name" value="REGULATORY COMPONENTS OF SENSORY TRANSDUCTION SYSTEM"/>
    <property type="match status" value="1"/>
</dbReference>
<feature type="domain" description="GGDEF" evidence="1">
    <location>
        <begin position="422"/>
        <end position="560"/>
    </location>
</feature>
<dbReference type="InterPro" id="IPR043128">
    <property type="entry name" value="Rev_trsase/Diguanyl_cyclase"/>
</dbReference>
<dbReference type="InterPro" id="IPR027417">
    <property type="entry name" value="P-loop_NTPase"/>
</dbReference>
<evidence type="ECO:0000259" key="1">
    <source>
        <dbReference type="PROSITE" id="PS50887"/>
    </source>
</evidence>
<gene>
    <name evidence="2" type="ORF">ARTHRO_40390</name>
</gene>
<sequence length="564" mass="64675">MINTLVYIMIITMNGKALPILDMEFEYPNDPVPLNSPFYIDHPSIEELAYREIQKPGSVIRIRAPRKMGKSSLLQRILSYGKQNNYYIVNLDLRQTEASILSDLKRFLRWFCANVGHFLNLPSRLDDYWDEDIGSKVSCTIYLKYLLNLIDSPLIITINEVNYLFEYPQVAGEFLPMLRSWHEEAKQSEEMQKLRLVMVHSTEVYIPLKLNQSPFNVGLPIRLPFFTQEQVKDLAKRHGIEDTDGNLVTSLMDMVGGHPYLVRLALYHLVVTPDNDKKSISDRLQKIISEAYTQGGIYHQHLCEQLAILKDQAELLQILQLIVMSNDGIIVEPIAAYKLESLGLVRLEGNQAIASCQLYRQYFKYLYEQGIFNEYSRLHQLEAMNQELEKLANIDDLTQVSNRRFLFSYLEKQWQKHSYTGEVISIILCDIDCFKLYNDTYGHIAGDKCLQKVAKVLQSSLHRSTDIVARYGGEELAIILPETTSTLAVNLAKTIGQNIKLLNIVHKNSLCADKIITLSMGVASIIPQTHINHFYLMQAADEALYQSKNQGRDRITAKDLTITL</sequence>
<keyword evidence="3" id="KW-1185">Reference proteome</keyword>
<protein>
    <submittedName>
        <fullName evidence="2">Diguanylate cyclase</fullName>
        <ecNumber evidence="2">2.7.7.65</ecNumber>
    </submittedName>
</protein>
<dbReference type="FunFam" id="3.30.70.270:FF:000001">
    <property type="entry name" value="Diguanylate cyclase domain protein"/>
    <property type="match status" value="1"/>
</dbReference>
<dbReference type="InterPro" id="IPR000160">
    <property type="entry name" value="GGDEF_dom"/>
</dbReference>